<evidence type="ECO:0000259" key="1">
    <source>
        <dbReference type="Pfam" id="PF00535"/>
    </source>
</evidence>
<dbReference type="InterPro" id="IPR001173">
    <property type="entry name" value="Glyco_trans_2-like"/>
</dbReference>
<dbReference type="EMBL" id="JAKLWS010000032">
    <property type="protein sequence ID" value="MCG2590427.1"/>
    <property type="molecule type" value="Genomic_DNA"/>
</dbReference>
<reference evidence="2" key="2">
    <citation type="submission" date="2024-05" db="EMBL/GenBank/DDBJ databases">
        <title>Rhodohalobacter halophilus gen. nov., sp. nov., a moderately halophilic member of the family Balneolaceae.</title>
        <authorList>
            <person name="Xia J."/>
        </authorList>
    </citation>
    <scope>NUCLEOTIDE SEQUENCE</scope>
    <source>
        <strain evidence="2">WB101</strain>
    </source>
</reference>
<gene>
    <name evidence="2" type="ORF">L6773_17760</name>
</gene>
<evidence type="ECO:0000313" key="3">
    <source>
        <dbReference type="Proteomes" id="UP001165366"/>
    </source>
</evidence>
<sequence length="312" mass="36352">MTPNLAIVIPAYKSDFLSETLQSIRDQSDQRFSLYIFDDASPDNIKEILQQASFDDSVTFKRFDTNVGSKSLTKQWERCISETANEDWIWLFSDDDIMAPDCVESFYKSIEYDSDFSAYRFNTKKISATGEVIRENEFPNSFDGAGFLNQKLSYKQESYIVEYIFSRTAYHEIGGFPNFPLAWTSDDLFCLKLAEHGRISSIDGGCVLWRYSDSNISGSTNRENAKLKLKAAAEFVDWISDRPRIVKKLQPKDLPLRWFVRQVRSMADQLMLFDELLAIKSVSRHDNKIWKYYFKMKKNRSKILGWLKKFSL</sequence>
<name>A0ABS9KHV1_9BACT</name>
<reference evidence="2" key="1">
    <citation type="submission" date="2022-01" db="EMBL/GenBank/DDBJ databases">
        <authorList>
            <person name="Wang Y."/>
        </authorList>
    </citation>
    <scope>NUCLEOTIDE SEQUENCE</scope>
    <source>
        <strain evidence="2">WB101</strain>
    </source>
</reference>
<dbReference type="InterPro" id="IPR050834">
    <property type="entry name" value="Glycosyltransf_2"/>
</dbReference>
<evidence type="ECO:0000313" key="2">
    <source>
        <dbReference type="EMBL" id="MCG2590427.1"/>
    </source>
</evidence>
<dbReference type="SUPFAM" id="SSF53448">
    <property type="entry name" value="Nucleotide-diphospho-sugar transferases"/>
    <property type="match status" value="1"/>
</dbReference>
<comment type="caution">
    <text evidence="2">The sequence shown here is derived from an EMBL/GenBank/DDBJ whole genome shotgun (WGS) entry which is preliminary data.</text>
</comment>
<accession>A0ABS9KHV1</accession>
<feature type="domain" description="Glycosyltransferase 2-like" evidence="1">
    <location>
        <begin position="7"/>
        <end position="133"/>
    </location>
</feature>
<dbReference type="Gene3D" id="3.90.550.10">
    <property type="entry name" value="Spore Coat Polysaccharide Biosynthesis Protein SpsA, Chain A"/>
    <property type="match status" value="1"/>
</dbReference>
<dbReference type="InterPro" id="IPR029044">
    <property type="entry name" value="Nucleotide-diphossugar_trans"/>
</dbReference>
<organism evidence="2 3">
    <name type="scientific">Rhodohalobacter sulfatireducens</name>
    <dbReference type="NCBI Taxonomy" id="2911366"/>
    <lineage>
        <taxon>Bacteria</taxon>
        <taxon>Pseudomonadati</taxon>
        <taxon>Balneolota</taxon>
        <taxon>Balneolia</taxon>
        <taxon>Balneolales</taxon>
        <taxon>Balneolaceae</taxon>
        <taxon>Rhodohalobacter</taxon>
    </lineage>
</organism>
<dbReference type="PANTHER" id="PTHR43685">
    <property type="entry name" value="GLYCOSYLTRANSFERASE"/>
    <property type="match status" value="1"/>
</dbReference>
<dbReference type="CDD" id="cd00761">
    <property type="entry name" value="Glyco_tranf_GTA_type"/>
    <property type="match status" value="1"/>
</dbReference>
<protein>
    <submittedName>
        <fullName evidence="2">Glycosyltransferase</fullName>
    </submittedName>
</protein>
<dbReference type="RefSeq" id="WP_237855825.1">
    <property type="nucleotide sequence ID" value="NZ_JAKLWS010000032.1"/>
</dbReference>
<dbReference type="Pfam" id="PF00535">
    <property type="entry name" value="Glycos_transf_2"/>
    <property type="match status" value="1"/>
</dbReference>
<keyword evidence="3" id="KW-1185">Reference proteome</keyword>
<dbReference type="PANTHER" id="PTHR43685:SF2">
    <property type="entry name" value="GLYCOSYLTRANSFERASE 2-LIKE DOMAIN-CONTAINING PROTEIN"/>
    <property type="match status" value="1"/>
</dbReference>
<proteinExistence type="predicted"/>
<dbReference type="Proteomes" id="UP001165366">
    <property type="component" value="Unassembled WGS sequence"/>
</dbReference>